<reference evidence="1 2" key="1">
    <citation type="journal article" date="2024" name="G3 (Bethesda)">
        <title>Genome assembly of Hibiscus sabdariffa L. provides insights into metabolisms of medicinal natural products.</title>
        <authorList>
            <person name="Kim T."/>
        </authorList>
    </citation>
    <scope>NUCLEOTIDE SEQUENCE [LARGE SCALE GENOMIC DNA]</scope>
    <source>
        <strain evidence="1">TK-2024</strain>
        <tissue evidence="1">Old leaves</tissue>
    </source>
</reference>
<name>A0ABR2U5B7_9ROSI</name>
<gene>
    <name evidence="1" type="ORF">V6N11_058539</name>
</gene>
<comment type="caution">
    <text evidence="1">The sequence shown here is derived from an EMBL/GenBank/DDBJ whole genome shotgun (WGS) entry which is preliminary data.</text>
</comment>
<accession>A0ABR2U5B7</accession>
<dbReference type="Proteomes" id="UP001396334">
    <property type="component" value="Unassembled WGS sequence"/>
</dbReference>
<protein>
    <submittedName>
        <fullName evidence="1">Uncharacterized protein</fullName>
    </submittedName>
</protein>
<evidence type="ECO:0000313" key="1">
    <source>
        <dbReference type="EMBL" id="KAK9044644.1"/>
    </source>
</evidence>
<sequence>MKVACRPPAPPLSAPPMLPLNVSNSAPVRFLTEEHVRLYNEEFYDRDLCWKQGFGLPSVDDPIQEDLAQPLLHDAKISFTSNDKHDNKEEDEEDVQGDVVLIVNEENEEEKEVNCKDEYNVFEANTEILEDLDIVQIIKDEINQHDEEQSFEKGNVQKDKEATLQLLDLNDDKVARDAATADEHDLDAENIISNVVEDMLKEAKVSLPEKSIVTQVGSDEGKLSEIMVHTPKPTPMEKVVAAAFVTPIPSIAMATATKKSTNKKKMSIKAKMIAKKICPSLTSLRKSP</sequence>
<organism evidence="1 2">
    <name type="scientific">Hibiscus sabdariffa</name>
    <name type="common">roselle</name>
    <dbReference type="NCBI Taxonomy" id="183260"/>
    <lineage>
        <taxon>Eukaryota</taxon>
        <taxon>Viridiplantae</taxon>
        <taxon>Streptophyta</taxon>
        <taxon>Embryophyta</taxon>
        <taxon>Tracheophyta</taxon>
        <taxon>Spermatophyta</taxon>
        <taxon>Magnoliopsida</taxon>
        <taxon>eudicotyledons</taxon>
        <taxon>Gunneridae</taxon>
        <taxon>Pentapetalae</taxon>
        <taxon>rosids</taxon>
        <taxon>malvids</taxon>
        <taxon>Malvales</taxon>
        <taxon>Malvaceae</taxon>
        <taxon>Malvoideae</taxon>
        <taxon>Hibiscus</taxon>
    </lineage>
</organism>
<dbReference type="EMBL" id="JBBPBN010000002">
    <property type="protein sequence ID" value="KAK9044644.1"/>
    <property type="molecule type" value="Genomic_DNA"/>
</dbReference>
<keyword evidence="2" id="KW-1185">Reference proteome</keyword>
<evidence type="ECO:0000313" key="2">
    <source>
        <dbReference type="Proteomes" id="UP001396334"/>
    </source>
</evidence>
<proteinExistence type="predicted"/>